<protein>
    <submittedName>
        <fullName evidence="7">Dihydrodipicolinate synthase family protein</fullName>
    </submittedName>
</protein>
<keyword evidence="8" id="KW-1185">Reference proteome</keyword>
<sequence>MTTPRFHGVIPPVVTPRTADGALDLHSFGTLIEYLIAGGVHGLFVLGSSGEVAFLTDAERRTVIEEAVRVTAGRVPIVVGLNEMTPARMIDQLQLVEAAGADAIVATAPFYARPSAAEIEAHFRLLAAATTLPVFAYDVPVRVYNKLSVEMLVRLGSEGVIAGVKDSSGDDVAFRRLVLANRAAGSPLVLFTGHEVVADGALLWGADGIVPGLGNVDPRRYVEMYNASQNAEWDRARDLQEDLCALFEIVFQAQGVSGEAAGLGAFKTALVRLGVIATNRMSPPVPPLDNDTTDLINAIVDRAGLLVR</sequence>
<feature type="active site" description="Schiff-base intermediate with substrate" evidence="5">
    <location>
        <position position="165"/>
    </location>
</feature>
<feature type="binding site" evidence="6">
    <location>
        <position position="210"/>
    </location>
    <ligand>
        <name>pyruvate</name>
        <dbReference type="ChEBI" id="CHEBI:15361"/>
    </ligand>
</feature>
<comment type="caution">
    <text evidence="7">The sequence shown here is derived from an EMBL/GenBank/DDBJ whole genome shotgun (WGS) entry which is preliminary data.</text>
</comment>
<evidence type="ECO:0000256" key="1">
    <source>
        <dbReference type="ARBA" id="ARBA00007592"/>
    </source>
</evidence>
<dbReference type="PRINTS" id="PR00146">
    <property type="entry name" value="DHPICSNTHASE"/>
</dbReference>
<dbReference type="CDD" id="cd00408">
    <property type="entry name" value="DHDPS-like"/>
    <property type="match status" value="1"/>
</dbReference>
<accession>A0A3E0VDV7</accession>
<dbReference type="SMART" id="SM01130">
    <property type="entry name" value="DHDPS"/>
    <property type="match status" value="1"/>
</dbReference>
<organism evidence="7 8">
    <name type="scientific">Subtercola boreus</name>
    <dbReference type="NCBI Taxonomy" id="120213"/>
    <lineage>
        <taxon>Bacteria</taxon>
        <taxon>Bacillati</taxon>
        <taxon>Actinomycetota</taxon>
        <taxon>Actinomycetes</taxon>
        <taxon>Micrococcales</taxon>
        <taxon>Microbacteriaceae</taxon>
        <taxon>Subtercola</taxon>
    </lineage>
</organism>
<dbReference type="GO" id="GO:0044281">
    <property type="term" value="P:small molecule metabolic process"/>
    <property type="evidence" value="ECO:0007669"/>
    <property type="project" value="UniProtKB-ARBA"/>
</dbReference>
<evidence type="ECO:0000256" key="6">
    <source>
        <dbReference type="PIRSR" id="PIRSR001365-2"/>
    </source>
</evidence>
<dbReference type="InterPro" id="IPR013785">
    <property type="entry name" value="Aldolase_TIM"/>
</dbReference>
<dbReference type="PIRSF" id="PIRSF001365">
    <property type="entry name" value="DHDPS"/>
    <property type="match status" value="1"/>
</dbReference>
<evidence type="ECO:0000256" key="2">
    <source>
        <dbReference type="ARBA" id="ARBA00023239"/>
    </source>
</evidence>
<dbReference type="PROSITE" id="PS00666">
    <property type="entry name" value="DHDPS_2"/>
    <property type="match status" value="1"/>
</dbReference>
<keyword evidence="2 4" id="KW-0456">Lyase</keyword>
<dbReference type="InterPro" id="IPR020625">
    <property type="entry name" value="Schiff_base-form_aldolases_AS"/>
</dbReference>
<dbReference type="SUPFAM" id="SSF51569">
    <property type="entry name" value="Aldolase"/>
    <property type="match status" value="1"/>
</dbReference>
<feature type="active site" description="Proton donor/acceptor" evidence="5">
    <location>
        <position position="137"/>
    </location>
</feature>
<dbReference type="AlphaFoldDB" id="A0A3E0VDV7"/>
<evidence type="ECO:0000256" key="3">
    <source>
        <dbReference type="ARBA" id="ARBA00023270"/>
    </source>
</evidence>
<comment type="similarity">
    <text evidence="1 4">Belongs to the DapA family.</text>
</comment>
<evidence type="ECO:0000256" key="5">
    <source>
        <dbReference type="PIRSR" id="PIRSR001365-1"/>
    </source>
</evidence>
<proteinExistence type="inferred from homology"/>
<name>A0A3E0VDV7_9MICO</name>
<evidence type="ECO:0000256" key="4">
    <source>
        <dbReference type="PIRNR" id="PIRNR001365"/>
    </source>
</evidence>
<dbReference type="Proteomes" id="UP000256486">
    <property type="component" value="Unassembled WGS sequence"/>
</dbReference>
<keyword evidence="3" id="KW-0704">Schiff base</keyword>
<evidence type="ECO:0000313" key="8">
    <source>
        <dbReference type="Proteomes" id="UP000256486"/>
    </source>
</evidence>
<dbReference type="PANTHER" id="PTHR12128:SF66">
    <property type="entry name" value="4-HYDROXY-2-OXOGLUTARATE ALDOLASE, MITOCHONDRIAL"/>
    <property type="match status" value="1"/>
</dbReference>
<dbReference type="OrthoDB" id="3175637at2"/>
<dbReference type="RefSeq" id="WP_116413522.1">
    <property type="nucleotide sequence ID" value="NZ_NBWZ01000001.1"/>
</dbReference>
<reference evidence="7 8" key="1">
    <citation type="submission" date="2017-04" db="EMBL/GenBank/DDBJ databases">
        <title>Comparative genome analysis of Subtercola boreus.</title>
        <authorList>
            <person name="Cho Y.-J."/>
            <person name="Cho A."/>
            <person name="Kim O.-S."/>
            <person name="Lee J.-I."/>
        </authorList>
    </citation>
    <scope>NUCLEOTIDE SEQUENCE [LARGE SCALE GENOMIC DNA]</scope>
    <source>
        <strain evidence="7 8">K300</strain>
    </source>
</reference>
<dbReference type="Gene3D" id="3.20.20.70">
    <property type="entry name" value="Aldolase class I"/>
    <property type="match status" value="1"/>
</dbReference>
<gene>
    <name evidence="7" type="ORF">B7R54_01905</name>
</gene>
<dbReference type="PANTHER" id="PTHR12128">
    <property type="entry name" value="DIHYDRODIPICOLINATE SYNTHASE"/>
    <property type="match status" value="1"/>
</dbReference>
<evidence type="ECO:0000313" key="7">
    <source>
        <dbReference type="EMBL" id="RFA08106.1"/>
    </source>
</evidence>
<dbReference type="EMBL" id="NBWZ01000001">
    <property type="protein sequence ID" value="RFA08106.1"/>
    <property type="molecule type" value="Genomic_DNA"/>
</dbReference>
<dbReference type="Pfam" id="PF00701">
    <property type="entry name" value="DHDPS"/>
    <property type="match status" value="1"/>
</dbReference>
<dbReference type="GO" id="GO:0008840">
    <property type="term" value="F:4-hydroxy-tetrahydrodipicolinate synthase activity"/>
    <property type="evidence" value="ECO:0007669"/>
    <property type="project" value="TreeGrafter"/>
</dbReference>
<dbReference type="InterPro" id="IPR002220">
    <property type="entry name" value="DapA-like"/>
</dbReference>